<proteinExistence type="predicted"/>
<dbReference type="EMBL" id="CM023485">
    <property type="protein sequence ID" value="KAH6930439.1"/>
    <property type="molecule type" value="Genomic_DNA"/>
</dbReference>
<dbReference type="Proteomes" id="UP000821845">
    <property type="component" value="Chromosome 5"/>
</dbReference>
<gene>
    <name evidence="1" type="ORF">HPB50_013563</name>
</gene>
<reference evidence="1" key="1">
    <citation type="submission" date="2020-05" db="EMBL/GenBank/DDBJ databases">
        <title>Large-scale comparative analyses of tick genomes elucidate their genetic diversity and vector capacities.</title>
        <authorList>
            <person name="Jia N."/>
            <person name="Wang J."/>
            <person name="Shi W."/>
            <person name="Du L."/>
            <person name="Sun Y."/>
            <person name="Zhan W."/>
            <person name="Jiang J."/>
            <person name="Wang Q."/>
            <person name="Zhang B."/>
            <person name="Ji P."/>
            <person name="Sakyi L.B."/>
            <person name="Cui X."/>
            <person name="Yuan T."/>
            <person name="Jiang B."/>
            <person name="Yang W."/>
            <person name="Lam T.T.-Y."/>
            <person name="Chang Q."/>
            <person name="Ding S."/>
            <person name="Wang X."/>
            <person name="Zhu J."/>
            <person name="Ruan X."/>
            <person name="Zhao L."/>
            <person name="Wei J."/>
            <person name="Que T."/>
            <person name="Du C."/>
            <person name="Cheng J."/>
            <person name="Dai P."/>
            <person name="Han X."/>
            <person name="Huang E."/>
            <person name="Gao Y."/>
            <person name="Liu J."/>
            <person name="Shao H."/>
            <person name="Ye R."/>
            <person name="Li L."/>
            <person name="Wei W."/>
            <person name="Wang X."/>
            <person name="Wang C."/>
            <person name="Yang T."/>
            <person name="Huo Q."/>
            <person name="Li W."/>
            <person name="Guo W."/>
            <person name="Chen H."/>
            <person name="Zhou L."/>
            <person name="Ni X."/>
            <person name="Tian J."/>
            <person name="Zhou Y."/>
            <person name="Sheng Y."/>
            <person name="Liu T."/>
            <person name="Pan Y."/>
            <person name="Xia L."/>
            <person name="Li J."/>
            <person name="Zhao F."/>
            <person name="Cao W."/>
        </authorList>
    </citation>
    <scope>NUCLEOTIDE SEQUENCE</scope>
    <source>
        <strain evidence="1">Hyas-2018</strain>
    </source>
</reference>
<evidence type="ECO:0000313" key="2">
    <source>
        <dbReference type="Proteomes" id="UP000821845"/>
    </source>
</evidence>
<comment type="caution">
    <text evidence="1">The sequence shown here is derived from an EMBL/GenBank/DDBJ whole genome shotgun (WGS) entry which is preliminary data.</text>
</comment>
<organism evidence="1 2">
    <name type="scientific">Hyalomma asiaticum</name>
    <name type="common">Tick</name>
    <dbReference type="NCBI Taxonomy" id="266040"/>
    <lineage>
        <taxon>Eukaryota</taxon>
        <taxon>Metazoa</taxon>
        <taxon>Ecdysozoa</taxon>
        <taxon>Arthropoda</taxon>
        <taxon>Chelicerata</taxon>
        <taxon>Arachnida</taxon>
        <taxon>Acari</taxon>
        <taxon>Parasitiformes</taxon>
        <taxon>Ixodida</taxon>
        <taxon>Ixodoidea</taxon>
        <taxon>Ixodidae</taxon>
        <taxon>Hyalomminae</taxon>
        <taxon>Hyalomma</taxon>
    </lineage>
</organism>
<protein>
    <submittedName>
        <fullName evidence="1">Uncharacterized protein</fullName>
    </submittedName>
</protein>
<sequence>MGNTTNVITLLDGYYGPRYVNYGGMVARCTLYKQQIDMCHTCGRLGHSVDVWPNPNDKQCREFGCRNPPDDHQCQPVCRLCRKDHLTWGPHMQIQIQDYLSTQATIVGTQNTPRVGGCLQQQHHRRLCRRRGIPTTHTTKARRRRQPNALESTPRAEPHSLPYSV</sequence>
<name>A0ACB7S9J8_HYAAI</name>
<evidence type="ECO:0000313" key="1">
    <source>
        <dbReference type="EMBL" id="KAH6930439.1"/>
    </source>
</evidence>
<accession>A0ACB7S9J8</accession>
<keyword evidence="2" id="KW-1185">Reference proteome</keyword>